<dbReference type="Gene3D" id="3.40.50.2020">
    <property type="match status" value="1"/>
</dbReference>
<feature type="domain" description="Double zinc ribbon" evidence="2">
    <location>
        <begin position="17"/>
        <end position="69"/>
    </location>
</feature>
<dbReference type="AlphaFoldDB" id="A0A2T0V6B7"/>
<reference evidence="3 4" key="1">
    <citation type="submission" date="2018-03" db="EMBL/GenBank/DDBJ databases">
        <title>Genomic Encyclopedia of Type Strains, Phase III (KMG-III): the genomes of soil and plant-associated and newly described type strains.</title>
        <authorList>
            <person name="Whitman W."/>
        </authorList>
    </citation>
    <scope>NUCLEOTIDE SEQUENCE [LARGE SCALE GENOMIC DNA]</scope>
    <source>
        <strain evidence="3 4">CGMCC 1.12152</strain>
    </source>
</reference>
<organism evidence="3 4">
    <name type="scientific">Vreelandella songnenensis</name>
    <dbReference type="NCBI Taxonomy" id="1176243"/>
    <lineage>
        <taxon>Bacteria</taxon>
        <taxon>Pseudomonadati</taxon>
        <taxon>Pseudomonadota</taxon>
        <taxon>Gammaproteobacteria</taxon>
        <taxon>Oceanospirillales</taxon>
        <taxon>Halomonadaceae</taxon>
        <taxon>Vreelandella</taxon>
    </lineage>
</organism>
<dbReference type="EMBL" id="PVTK01000002">
    <property type="protein sequence ID" value="PRY65732.1"/>
    <property type="molecule type" value="Genomic_DNA"/>
</dbReference>
<dbReference type="InterPro" id="IPR044005">
    <property type="entry name" value="DZR_2"/>
</dbReference>
<dbReference type="Pfam" id="PF18912">
    <property type="entry name" value="DZR_2"/>
    <property type="match status" value="1"/>
</dbReference>
<evidence type="ECO:0000259" key="2">
    <source>
        <dbReference type="Pfam" id="PF18912"/>
    </source>
</evidence>
<dbReference type="InterPro" id="IPR000836">
    <property type="entry name" value="PRTase_dom"/>
</dbReference>
<accession>A0A2T0V6B7</accession>
<gene>
    <name evidence="3" type="ORF">B0H98_102261</name>
</gene>
<dbReference type="InterPro" id="IPR051910">
    <property type="entry name" value="ComF/GntX_DNA_util-trans"/>
</dbReference>
<dbReference type="PANTHER" id="PTHR47505:SF1">
    <property type="entry name" value="DNA UTILIZATION PROTEIN YHGH"/>
    <property type="match status" value="1"/>
</dbReference>
<dbReference type="CDD" id="cd06223">
    <property type="entry name" value="PRTases_typeI"/>
    <property type="match status" value="1"/>
</dbReference>
<keyword evidence="4" id="KW-1185">Reference proteome</keyword>
<proteinExistence type="inferred from homology"/>
<dbReference type="SUPFAM" id="SSF53271">
    <property type="entry name" value="PRTase-like"/>
    <property type="match status" value="1"/>
</dbReference>
<evidence type="ECO:0000313" key="3">
    <source>
        <dbReference type="EMBL" id="PRY65732.1"/>
    </source>
</evidence>
<name>A0A2T0V6B7_9GAMM</name>
<protein>
    <submittedName>
        <fullName evidence="3">ComF family protein</fullName>
    </submittedName>
</protein>
<dbReference type="Proteomes" id="UP000237647">
    <property type="component" value="Unassembled WGS sequence"/>
</dbReference>
<comment type="caution">
    <text evidence="3">The sequence shown here is derived from an EMBL/GenBank/DDBJ whole genome shotgun (WGS) entry which is preliminary data.</text>
</comment>
<comment type="similarity">
    <text evidence="1">Belongs to the ComF/GntX family.</text>
</comment>
<dbReference type="InterPro" id="IPR029057">
    <property type="entry name" value="PRTase-like"/>
</dbReference>
<evidence type="ECO:0000313" key="4">
    <source>
        <dbReference type="Proteomes" id="UP000237647"/>
    </source>
</evidence>
<sequence length="238" mass="26332">MGLLTGWQSMHKTLRKALPGYCAFCLASTEPGQGWCTTCLVELPWNVKPCTHCADPLRERDQSLCAHCLQEPPPITHTQAALLYQAAIKELIYDFKFNAFPRAGMLLVELMLKAMPRHPGAALLAVPMHPKRARERGFNQAQWLAEQLSRRTGLPLLQAECHKLVVAQRTLNRQERAANLRGAFRMAKDTHPLPAHIMLVDDVVTTGATGNALADVVLDAGAERVDMWAVARTPLGNN</sequence>
<evidence type="ECO:0000256" key="1">
    <source>
        <dbReference type="ARBA" id="ARBA00008007"/>
    </source>
</evidence>
<dbReference type="PANTHER" id="PTHR47505">
    <property type="entry name" value="DNA UTILIZATION PROTEIN YHGH"/>
    <property type="match status" value="1"/>
</dbReference>